<protein>
    <submittedName>
        <fullName evidence="1">Uncharacterized protein</fullName>
    </submittedName>
</protein>
<dbReference type="AlphaFoldDB" id="A0A8T0ER55"/>
<organism evidence="1 2">
    <name type="scientific">Argiope bruennichi</name>
    <name type="common">Wasp spider</name>
    <name type="synonym">Aranea bruennichi</name>
    <dbReference type="NCBI Taxonomy" id="94029"/>
    <lineage>
        <taxon>Eukaryota</taxon>
        <taxon>Metazoa</taxon>
        <taxon>Ecdysozoa</taxon>
        <taxon>Arthropoda</taxon>
        <taxon>Chelicerata</taxon>
        <taxon>Arachnida</taxon>
        <taxon>Araneae</taxon>
        <taxon>Araneomorphae</taxon>
        <taxon>Entelegynae</taxon>
        <taxon>Araneoidea</taxon>
        <taxon>Araneidae</taxon>
        <taxon>Argiope</taxon>
    </lineage>
</organism>
<sequence>MELLLEIGLPYIRKVCEEENLQRVDRNFVKDGILVGVGALLGFFCGGHSGGITGATVGFLISAGLGEKTKPLWPVIEAWPECLQEKLIVSIFLSNCRLKNSLGAADLKEEDERELVKLTYNGSLTSRSLNSGAATAIILFCQDEFGWRICGKNEHS</sequence>
<name>A0A8T0ER55_ARGBR</name>
<comment type="caution">
    <text evidence="1">The sequence shown here is derived from an EMBL/GenBank/DDBJ whole genome shotgun (WGS) entry which is preliminary data.</text>
</comment>
<evidence type="ECO:0000313" key="2">
    <source>
        <dbReference type="Proteomes" id="UP000807504"/>
    </source>
</evidence>
<proteinExistence type="predicted"/>
<gene>
    <name evidence="1" type="ORF">HNY73_015127</name>
</gene>
<keyword evidence="2" id="KW-1185">Reference proteome</keyword>
<dbReference type="EMBL" id="JABXBU010002072">
    <property type="protein sequence ID" value="KAF8778403.1"/>
    <property type="molecule type" value="Genomic_DNA"/>
</dbReference>
<reference evidence="1" key="1">
    <citation type="journal article" date="2020" name="bioRxiv">
        <title>Chromosome-level reference genome of the European wasp spider Argiope bruennichi: a resource for studies on range expansion and evolutionary adaptation.</title>
        <authorList>
            <person name="Sheffer M.M."/>
            <person name="Hoppe A."/>
            <person name="Krehenwinkel H."/>
            <person name="Uhl G."/>
            <person name="Kuss A.W."/>
            <person name="Jensen L."/>
            <person name="Jensen C."/>
            <person name="Gillespie R.G."/>
            <person name="Hoff K.J."/>
            <person name="Prost S."/>
        </authorList>
    </citation>
    <scope>NUCLEOTIDE SEQUENCE</scope>
</reference>
<dbReference type="Proteomes" id="UP000807504">
    <property type="component" value="Unassembled WGS sequence"/>
</dbReference>
<reference evidence="1" key="2">
    <citation type="submission" date="2020-06" db="EMBL/GenBank/DDBJ databases">
        <authorList>
            <person name="Sheffer M."/>
        </authorList>
    </citation>
    <scope>NUCLEOTIDE SEQUENCE</scope>
</reference>
<evidence type="ECO:0000313" key="1">
    <source>
        <dbReference type="EMBL" id="KAF8778403.1"/>
    </source>
</evidence>
<accession>A0A8T0ER55</accession>